<organism evidence="1 2">
    <name type="scientific">Penicillium subrubescens</name>
    <dbReference type="NCBI Taxonomy" id="1316194"/>
    <lineage>
        <taxon>Eukaryota</taxon>
        <taxon>Fungi</taxon>
        <taxon>Dikarya</taxon>
        <taxon>Ascomycota</taxon>
        <taxon>Pezizomycotina</taxon>
        <taxon>Eurotiomycetes</taxon>
        <taxon>Eurotiomycetidae</taxon>
        <taxon>Eurotiales</taxon>
        <taxon>Aspergillaceae</taxon>
        <taxon>Penicillium</taxon>
    </lineage>
</organism>
<sequence>MDAAMSLSLTLGTEVTSVLNDLVEQYQNEASLSIFGLAVFPGTLYGVCSNIDRIMSGGWGFPISSTAAFIRDQVRRVM</sequence>
<accession>A0A1Q5T6U2</accession>
<keyword evidence="2" id="KW-1185">Reference proteome</keyword>
<comment type="caution">
    <text evidence="1">The sequence shown here is derived from an EMBL/GenBank/DDBJ whole genome shotgun (WGS) entry which is preliminary data.</text>
</comment>
<dbReference type="Proteomes" id="UP000186955">
    <property type="component" value="Unassembled WGS sequence"/>
</dbReference>
<reference evidence="1 2" key="1">
    <citation type="submission" date="2016-10" db="EMBL/GenBank/DDBJ databases">
        <title>Genome sequence of the ascomycete fungus Penicillium subrubescens.</title>
        <authorList>
            <person name="De Vries R.P."/>
            <person name="Peng M."/>
            <person name="Dilokpimol A."/>
            <person name="Hilden K."/>
            <person name="Makela M.R."/>
            <person name="Grigoriev I."/>
            <person name="Riley R."/>
            <person name="Granchi Z."/>
        </authorList>
    </citation>
    <scope>NUCLEOTIDE SEQUENCE [LARGE SCALE GENOMIC DNA]</scope>
    <source>
        <strain evidence="1 2">CBS 132785</strain>
    </source>
</reference>
<dbReference type="AlphaFoldDB" id="A0A1Q5T6U2"/>
<gene>
    <name evidence="1" type="ORF">PENSUB_10965</name>
</gene>
<protein>
    <submittedName>
        <fullName evidence="1">Uncharacterized protein</fullName>
    </submittedName>
</protein>
<name>A0A1Q5T6U2_9EURO</name>
<evidence type="ECO:0000313" key="2">
    <source>
        <dbReference type="Proteomes" id="UP000186955"/>
    </source>
</evidence>
<proteinExistence type="predicted"/>
<evidence type="ECO:0000313" key="1">
    <source>
        <dbReference type="EMBL" id="OKO95944.1"/>
    </source>
</evidence>
<dbReference type="EMBL" id="MNBE01000701">
    <property type="protein sequence ID" value="OKO95944.1"/>
    <property type="molecule type" value="Genomic_DNA"/>
</dbReference>